<sequence length="90" mass="9612">MLLLLLLLLWRVQLHAMARIARTVAHLAHCRIDTAAATATALADIGNVTVAVATAVGTATSAARVGARLLWVLVGRRYTRWSPGCHRMAG</sequence>
<accession>A0A2M4C9Z1</accession>
<name>A0A2M4C9Z1_9DIPT</name>
<dbReference type="EMBL" id="GGFJ01012993">
    <property type="protein sequence ID" value="MBW62134.1"/>
    <property type="molecule type" value="Transcribed_RNA"/>
</dbReference>
<keyword evidence="1" id="KW-0732">Signal</keyword>
<feature type="chain" id="PRO_5014901997" evidence="1">
    <location>
        <begin position="17"/>
        <end position="90"/>
    </location>
</feature>
<protein>
    <submittedName>
        <fullName evidence="2">Putative secreted protein</fullName>
    </submittedName>
</protein>
<reference evidence="2" key="1">
    <citation type="submission" date="2018-01" db="EMBL/GenBank/DDBJ databases">
        <title>An insight into the sialome of Amazonian anophelines.</title>
        <authorList>
            <person name="Ribeiro J.M."/>
            <person name="Scarpassa V."/>
            <person name="Calvo E."/>
        </authorList>
    </citation>
    <scope>NUCLEOTIDE SEQUENCE</scope>
    <source>
        <tissue evidence="2">Salivary glands</tissue>
    </source>
</reference>
<dbReference type="AlphaFoldDB" id="A0A2M4C9Z1"/>
<feature type="signal peptide" evidence="1">
    <location>
        <begin position="1"/>
        <end position="16"/>
    </location>
</feature>
<evidence type="ECO:0000256" key="1">
    <source>
        <dbReference type="SAM" id="SignalP"/>
    </source>
</evidence>
<proteinExistence type="predicted"/>
<organism evidence="2">
    <name type="scientific">Anopheles marajoara</name>
    <dbReference type="NCBI Taxonomy" id="58244"/>
    <lineage>
        <taxon>Eukaryota</taxon>
        <taxon>Metazoa</taxon>
        <taxon>Ecdysozoa</taxon>
        <taxon>Arthropoda</taxon>
        <taxon>Hexapoda</taxon>
        <taxon>Insecta</taxon>
        <taxon>Pterygota</taxon>
        <taxon>Neoptera</taxon>
        <taxon>Endopterygota</taxon>
        <taxon>Diptera</taxon>
        <taxon>Nematocera</taxon>
        <taxon>Culicoidea</taxon>
        <taxon>Culicidae</taxon>
        <taxon>Anophelinae</taxon>
        <taxon>Anopheles</taxon>
    </lineage>
</organism>
<evidence type="ECO:0000313" key="2">
    <source>
        <dbReference type="EMBL" id="MBW62134.1"/>
    </source>
</evidence>